<comment type="caution">
    <text evidence="1">The sequence shown here is derived from an EMBL/GenBank/DDBJ whole genome shotgun (WGS) entry which is preliminary data.</text>
</comment>
<evidence type="ECO:0000313" key="1">
    <source>
        <dbReference type="EMBL" id="KAK0447822.1"/>
    </source>
</evidence>
<reference evidence="1" key="1">
    <citation type="submission" date="2023-06" db="EMBL/GenBank/DDBJ databases">
        <authorList>
            <consortium name="Lawrence Berkeley National Laboratory"/>
            <person name="Ahrendt S."/>
            <person name="Sahu N."/>
            <person name="Indic B."/>
            <person name="Wong-Bajracharya J."/>
            <person name="Merenyi Z."/>
            <person name="Ke H.-M."/>
            <person name="Monk M."/>
            <person name="Kocsube S."/>
            <person name="Drula E."/>
            <person name="Lipzen A."/>
            <person name="Balint B."/>
            <person name="Henrissat B."/>
            <person name="Andreopoulos B."/>
            <person name="Martin F.M."/>
            <person name="Harder C.B."/>
            <person name="Rigling D."/>
            <person name="Ford K.L."/>
            <person name="Foster G.D."/>
            <person name="Pangilinan J."/>
            <person name="Papanicolaou A."/>
            <person name="Barry K."/>
            <person name="LaButti K."/>
            <person name="Viragh M."/>
            <person name="Koriabine M."/>
            <person name="Yan M."/>
            <person name="Riley R."/>
            <person name="Champramary S."/>
            <person name="Plett K.L."/>
            <person name="Tsai I.J."/>
            <person name="Slot J."/>
            <person name="Sipos G."/>
            <person name="Plett J."/>
            <person name="Nagy L.G."/>
            <person name="Grigoriev I.V."/>
        </authorList>
    </citation>
    <scope>NUCLEOTIDE SEQUENCE</scope>
    <source>
        <strain evidence="1">CCBAS 213</strain>
    </source>
</reference>
<proteinExistence type="predicted"/>
<dbReference type="GeneID" id="85367312"/>
<dbReference type="Proteomes" id="UP001175211">
    <property type="component" value="Unassembled WGS sequence"/>
</dbReference>
<dbReference type="InterPro" id="IPR032675">
    <property type="entry name" value="LRR_dom_sf"/>
</dbReference>
<dbReference type="SUPFAM" id="SSF52047">
    <property type="entry name" value="RNI-like"/>
    <property type="match status" value="1"/>
</dbReference>
<dbReference type="EMBL" id="JAUEPS010000043">
    <property type="protein sequence ID" value="KAK0447822.1"/>
    <property type="molecule type" value="Genomic_DNA"/>
</dbReference>
<protein>
    <recommendedName>
        <fullName evidence="3">F-box domain-containing protein</fullName>
    </recommendedName>
</protein>
<gene>
    <name evidence="1" type="ORF">EV420DRAFT_861504</name>
</gene>
<dbReference type="AlphaFoldDB" id="A0AA39JSQ5"/>
<organism evidence="1 2">
    <name type="scientific">Armillaria tabescens</name>
    <name type="common">Ringless honey mushroom</name>
    <name type="synonym">Agaricus tabescens</name>
    <dbReference type="NCBI Taxonomy" id="1929756"/>
    <lineage>
        <taxon>Eukaryota</taxon>
        <taxon>Fungi</taxon>
        <taxon>Dikarya</taxon>
        <taxon>Basidiomycota</taxon>
        <taxon>Agaricomycotina</taxon>
        <taxon>Agaricomycetes</taxon>
        <taxon>Agaricomycetidae</taxon>
        <taxon>Agaricales</taxon>
        <taxon>Marasmiineae</taxon>
        <taxon>Physalacriaceae</taxon>
        <taxon>Desarmillaria</taxon>
    </lineage>
</organism>
<keyword evidence="2" id="KW-1185">Reference proteome</keyword>
<dbReference type="RefSeq" id="XP_060326237.1">
    <property type="nucleotide sequence ID" value="XM_060483764.1"/>
</dbReference>
<evidence type="ECO:0000313" key="2">
    <source>
        <dbReference type="Proteomes" id="UP001175211"/>
    </source>
</evidence>
<accession>A0AA39JSQ5</accession>
<evidence type="ECO:0008006" key="3">
    <source>
        <dbReference type="Google" id="ProtNLM"/>
    </source>
</evidence>
<name>A0AA39JSQ5_ARMTA</name>
<dbReference type="Gene3D" id="3.80.10.10">
    <property type="entry name" value="Ribonuclease Inhibitor"/>
    <property type="match status" value="1"/>
</dbReference>
<sequence>MTTRLHYPRYVAFPWRSRWKSYAARGEMILHFPSSESGTGRGILVRCAAYGEMSSRNIARSYGPTIEVSLLCYRGAVPIKADMAETLRVVLERSRNHPLNVQFGFVGLDDVEGRGVAGMERCFDIMIAHSKRWRVVDMMIPPYLLSRLSLIRGRIDWLENIRLSSYGDPQSGDIRAFEVAPKLKKLHLNDMHPEASIRFPVANLVSFFDKRAFGGDKLTREYLDVVRLAPNLRSFSYNDYGISHISMPLSFPCVTSRSLTELSASSPKFLRNMELPSLREFTLTTMCNADTGGVVIKCPEDALGALHEMLLRSQCSLTKLHLIDAVLDNNLANIIRLVPSLQEFDIDFYEWMDDYDPIMQSLVTQMSEVRLVDGSPQHSMVPSLQGLCVNLFDVSNRHISFINSAFVDMVASRLHQPTDTPRLRWLDLRALGHRQSYDIDESGENILESLMDDGLELYLSLHDNDRRFG</sequence>